<dbReference type="Gene3D" id="3.40.190.10">
    <property type="entry name" value="Periplasmic binding protein-like II"/>
    <property type="match status" value="2"/>
</dbReference>
<proteinExistence type="predicted"/>
<evidence type="ECO:0000259" key="2">
    <source>
        <dbReference type="SMART" id="SM00062"/>
    </source>
</evidence>
<evidence type="ECO:0000313" key="4">
    <source>
        <dbReference type="Proteomes" id="UP000295525"/>
    </source>
</evidence>
<dbReference type="AlphaFoldDB" id="A0A4R3LSE9"/>
<feature type="domain" description="Solute-binding protein family 3/N-terminal" evidence="2">
    <location>
        <begin position="16"/>
        <end position="236"/>
    </location>
</feature>
<keyword evidence="1" id="KW-0732">Signal</keyword>
<dbReference type="RefSeq" id="WP_132584774.1">
    <property type="nucleotide sequence ID" value="NZ_SMAJ01000017.1"/>
</dbReference>
<organism evidence="3 4">
    <name type="scientific">Paralcaligenes ureilyticus</name>
    <dbReference type="NCBI Taxonomy" id="627131"/>
    <lineage>
        <taxon>Bacteria</taxon>
        <taxon>Pseudomonadati</taxon>
        <taxon>Pseudomonadota</taxon>
        <taxon>Betaproteobacteria</taxon>
        <taxon>Burkholderiales</taxon>
        <taxon>Alcaligenaceae</taxon>
        <taxon>Paralcaligenes</taxon>
    </lineage>
</organism>
<dbReference type="Pfam" id="PF00497">
    <property type="entry name" value="SBP_bac_3"/>
    <property type="match status" value="1"/>
</dbReference>
<dbReference type="OrthoDB" id="571173at2"/>
<dbReference type="EMBL" id="SMAJ01000017">
    <property type="protein sequence ID" value="TCT02736.1"/>
    <property type="molecule type" value="Genomic_DNA"/>
</dbReference>
<dbReference type="PANTHER" id="PTHR35936">
    <property type="entry name" value="MEMBRANE-BOUND LYTIC MUREIN TRANSGLYCOSYLASE F"/>
    <property type="match status" value="1"/>
</dbReference>
<name>A0A4R3LSE9_9BURK</name>
<evidence type="ECO:0000256" key="1">
    <source>
        <dbReference type="ARBA" id="ARBA00022729"/>
    </source>
</evidence>
<dbReference type="Proteomes" id="UP000295525">
    <property type="component" value="Unassembled WGS sequence"/>
</dbReference>
<dbReference type="PANTHER" id="PTHR35936:SF17">
    <property type="entry name" value="ARGININE-BINDING EXTRACELLULAR PROTEIN ARTP"/>
    <property type="match status" value="1"/>
</dbReference>
<accession>A0A4R3LSE9</accession>
<protein>
    <submittedName>
        <fullName evidence="3">Amino acid ABC transporter substrate-binding protein (PAAT family)</fullName>
    </submittedName>
</protein>
<reference evidence="3 4" key="1">
    <citation type="submission" date="2019-03" db="EMBL/GenBank/DDBJ databases">
        <title>Genomic Encyclopedia of Type Strains, Phase IV (KMG-IV): sequencing the most valuable type-strain genomes for metagenomic binning, comparative biology and taxonomic classification.</title>
        <authorList>
            <person name="Goeker M."/>
        </authorList>
    </citation>
    <scope>NUCLEOTIDE SEQUENCE [LARGE SCALE GENOMIC DNA]</scope>
    <source>
        <strain evidence="3 4">DSM 24591</strain>
    </source>
</reference>
<dbReference type="SUPFAM" id="SSF53850">
    <property type="entry name" value="Periplasmic binding protein-like II"/>
    <property type="match status" value="1"/>
</dbReference>
<dbReference type="SMART" id="SM00062">
    <property type="entry name" value="PBPb"/>
    <property type="match status" value="1"/>
</dbReference>
<comment type="caution">
    <text evidence="3">The sequence shown here is derived from an EMBL/GenBank/DDBJ whole genome shotgun (WGS) entry which is preliminary data.</text>
</comment>
<dbReference type="CDD" id="cd13623">
    <property type="entry name" value="PBP2_AA_hypothetical"/>
    <property type="match status" value="1"/>
</dbReference>
<sequence>MNTVSAVINDLAPHGKLRVALNFGNPVLAQRHPETGESMGVSVDLAKELARQLGLGAEFIAFDAAGKVFAAAESDTWDIAFMAVDPVRAEKVQFTKPYVIIEGTYMVPADSPLMRVDDVDGAGVRVAVGKGAAYDLFLTRSLQHAEIVRAATSAAAIELFVEQSLDAVAGVRQPLMAYAAGHRGFRVMDGRFTAIDQAMVTPKGRTSGWRYLASFVEEMKASGFVAAALERSGQGDASVAP</sequence>
<gene>
    <name evidence="3" type="ORF">EDC26_1178</name>
</gene>
<dbReference type="InterPro" id="IPR001638">
    <property type="entry name" value="Solute-binding_3/MltF_N"/>
</dbReference>
<keyword evidence="4" id="KW-1185">Reference proteome</keyword>
<evidence type="ECO:0000313" key="3">
    <source>
        <dbReference type="EMBL" id="TCT02736.1"/>
    </source>
</evidence>